<dbReference type="EMBL" id="GISG01249930">
    <property type="protein sequence ID" value="MBA4671158.1"/>
    <property type="molecule type" value="Transcribed_RNA"/>
</dbReference>
<protein>
    <submittedName>
        <fullName evidence="1">Uncharacterized protein</fullName>
    </submittedName>
</protein>
<name>A0A7C9AL38_OPUST</name>
<proteinExistence type="predicted"/>
<organism evidence="1">
    <name type="scientific">Opuntia streptacantha</name>
    <name type="common">Prickly pear cactus</name>
    <name type="synonym">Opuntia cardona</name>
    <dbReference type="NCBI Taxonomy" id="393608"/>
    <lineage>
        <taxon>Eukaryota</taxon>
        <taxon>Viridiplantae</taxon>
        <taxon>Streptophyta</taxon>
        <taxon>Embryophyta</taxon>
        <taxon>Tracheophyta</taxon>
        <taxon>Spermatophyta</taxon>
        <taxon>Magnoliopsida</taxon>
        <taxon>eudicotyledons</taxon>
        <taxon>Gunneridae</taxon>
        <taxon>Pentapetalae</taxon>
        <taxon>Caryophyllales</taxon>
        <taxon>Cactineae</taxon>
        <taxon>Cactaceae</taxon>
        <taxon>Opuntioideae</taxon>
        <taxon>Opuntia</taxon>
    </lineage>
</organism>
<evidence type="ECO:0000313" key="1">
    <source>
        <dbReference type="EMBL" id="MBA4671158.1"/>
    </source>
</evidence>
<sequence>MLAPTRRSNQETLSRSNLITSGGTYRMEDSSKLTLMDQILQQARWQDLSFVVGKEVLSWRGHVLWRMRQFLLRRLQLCEMEFAPLYRPDIGSYKWKEIIRL</sequence>
<reference evidence="1" key="1">
    <citation type="journal article" date="2013" name="J. Plant Res.">
        <title>Effect of fungi and light on seed germination of three Opuntia species from semiarid lands of central Mexico.</title>
        <authorList>
            <person name="Delgado-Sanchez P."/>
            <person name="Jimenez-Bremont J.F."/>
            <person name="Guerrero-Gonzalez Mde L."/>
            <person name="Flores J."/>
        </authorList>
    </citation>
    <scope>NUCLEOTIDE SEQUENCE</scope>
    <source>
        <tissue evidence="1">Cladode</tissue>
    </source>
</reference>
<accession>A0A7C9AL38</accession>
<dbReference type="AlphaFoldDB" id="A0A7C9AL38"/>
<reference evidence="1" key="2">
    <citation type="submission" date="2020-07" db="EMBL/GenBank/DDBJ databases">
        <authorList>
            <person name="Vera ALvarez R."/>
            <person name="Arias-Moreno D.M."/>
            <person name="Jimenez-Jacinto V."/>
            <person name="Jimenez-Bremont J.F."/>
            <person name="Swaminathan K."/>
            <person name="Moose S.P."/>
            <person name="Guerrero-Gonzalez M.L."/>
            <person name="Marino-Ramirez L."/>
            <person name="Landsman D."/>
            <person name="Rodriguez-Kessler M."/>
            <person name="Delgado-Sanchez P."/>
        </authorList>
    </citation>
    <scope>NUCLEOTIDE SEQUENCE</scope>
    <source>
        <tissue evidence="1">Cladode</tissue>
    </source>
</reference>